<dbReference type="AlphaFoldDB" id="A0A4Y8IVR2"/>
<evidence type="ECO:0000313" key="2">
    <source>
        <dbReference type="EMBL" id="TFB24398.1"/>
    </source>
</evidence>
<feature type="coiled-coil region" evidence="1">
    <location>
        <begin position="114"/>
        <end position="173"/>
    </location>
</feature>
<reference evidence="2 3" key="1">
    <citation type="submission" date="2019-03" db="EMBL/GenBank/DDBJ databases">
        <authorList>
            <person name="He R.-H."/>
        </authorList>
    </citation>
    <scope>NUCLEOTIDE SEQUENCE [LARGE SCALE GENOMIC DNA]</scope>
    <source>
        <strain evidence="3">SH 714</strain>
    </source>
</reference>
<protein>
    <submittedName>
        <fullName evidence="2">Uncharacterized protein</fullName>
    </submittedName>
</protein>
<name>A0A4Y8IVR2_9BACI</name>
<accession>A0A4Y8IVR2</accession>
<sequence>MRKLLFILLIIMLYFSFNYGMKYLNYALDLEVEKEINEAKVSLTPSEPRWVDEAIYIEEHKDDIKPKFETVVSQYEARFDLLKTETLDHIEQLKTEVLGNLNTETNPLTLGMTILKYEKKAEQLEQEIDQTFDDFFKNYLSRLHQLGYSTTPVKKLERQYEYTKRNIKNELVQEANSWIEEQKRF</sequence>
<dbReference type="Proteomes" id="UP000297975">
    <property type="component" value="Unassembled WGS sequence"/>
</dbReference>
<gene>
    <name evidence="2" type="ORF">E3U55_02550</name>
</gene>
<comment type="caution">
    <text evidence="2">The sequence shown here is derived from an EMBL/GenBank/DDBJ whole genome shotgun (WGS) entry which is preliminary data.</text>
</comment>
<keyword evidence="3" id="KW-1185">Reference proteome</keyword>
<evidence type="ECO:0000256" key="1">
    <source>
        <dbReference type="SAM" id="Coils"/>
    </source>
</evidence>
<organism evidence="2 3">
    <name type="scientific">Filobacillus milosensis</name>
    <dbReference type="NCBI Taxonomy" id="94137"/>
    <lineage>
        <taxon>Bacteria</taxon>
        <taxon>Bacillati</taxon>
        <taxon>Bacillota</taxon>
        <taxon>Bacilli</taxon>
        <taxon>Bacillales</taxon>
        <taxon>Bacillaceae</taxon>
        <taxon>Filobacillus</taxon>
    </lineage>
</organism>
<dbReference type="OrthoDB" id="2971401at2"/>
<dbReference type="RefSeq" id="WP_134338756.1">
    <property type="nucleotide sequence ID" value="NZ_SOPW01000002.1"/>
</dbReference>
<keyword evidence="1" id="KW-0175">Coiled coil</keyword>
<dbReference type="EMBL" id="SOPW01000002">
    <property type="protein sequence ID" value="TFB24398.1"/>
    <property type="molecule type" value="Genomic_DNA"/>
</dbReference>
<evidence type="ECO:0000313" key="3">
    <source>
        <dbReference type="Proteomes" id="UP000297975"/>
    </source>
</evidence>
<proteinExistence type="predicted"/>